<evidence type="ECO:0000256" key="2">
    <source>
        <dbReference type="SAM" id="MobiDB-lite"/>
    </source>
</evidence>
<keyword evidence="1" id="KW-0175">Coiled coil</keyword>
<feature type="region of interest" description="Disordered" evidence="2">
    <location>
        <begin position="520"/>
        <end position="543"/>
    </location>
</feature>
<feature type="region of interest" description="Disordered" evidence="2">
    <location>
        <begin position="293"/>
        <end position="324"/>
    </location>
</feature>
<protein>
    <submittedName>
        <fullName evidence="3">Retrovirus-related Pol polyprotein from transposon TNT 1-94</fullName>
    </submittedName>
</protein>
<feature type="region of interest" description="Disordered" evidence="2">
    <location>
        <begin position="201"/>
        <end position="246"/>
    </location>
</feature>
<feature type="coiled-coil region" evidence="1">
    <location>
        <begin position="564"/>
        <end position="591"/>
    </location>
</feature>
<name>A0A6L2J7H3_TANCI</name>
<dbReference type="AlphaFoldDB" id="A0A6L2J7H3"/>
<sequence length="771" mass="85498">MAPGQRKQKAQWTADERKAANLDQRLKSLIMSVLPDDQMNSVINCLTTKSTWDDLILYHEGPSDDFQDSPDDEEDTRSSHEYLNDLEEKYQAKALLAKSKRFFKKGTQRNTKYCEAKYNKVKAKPALLSSSASAPSSFSSKNKGFIVKSHDWDEEEVSSDDEETKVKAFMALTDKERIYVRKESARNGEWTKITIKSNLHKSSEAEDSTLPNHDTDEVPSNKSQRNTTDPSAVVSDSPTPDYDLADKSSVCSTPFLPLKKLDGAEHGSGPKIVKSILKSKSTFKAETIKGITLNEPSSTPARGNKSSLASKTNSAPAGKLKNVNMEDDPPLAMVIKELNELKLKINHTLAICALDKLVVFKAPKTSSRAESVSQGVNPGAKTGHKKPTTSFKQPFMSSKEVTKRVTSEERADPQLSSDFTAKADHGLYAPNDFIPLQQGMNEGTDPHVLADQTKSVSEGLETVLTQPTTEKRASFTTIHGDKEEASNTIKLEDLTKLVSQIQPSFKDLDSPEDDLVIIVDESDEDEPNSETKDTSVPRSSSLRSSQIQELTNKVLILYSLPTELKDLLSKFNELTKEIKGLKTQGHELELELLEEFLSLPAKVESAQAKLKTLDALLSLLLNVTKALNKFAKILERADKIAEAKKENMNQQPKSTTPPTTTPINPPIITTTTQMQTPLQSPPRSFSQPEGEHIKKGKGKKVMSLEEAEKESSESDFDEEAHMTGSIVKSSKEKKLKKFDFVTEDGRYIYLSEEQINNKKNLDEEAKAEAAK</sequence>
<evidence type="ECO:0000313" key="3">
    <source>
        <dbReference type="EMBL" id="GEU32859.1"/>
    </source>
</evidence>
<accession>A0A6L2J7H3</accession>
<proteinExistence type="predicted"/>
<feature type="region of interest" description="Disordered" evidence="2">
    <location>
        <begin position="644"/>
        <end position="729"/>
    </location>
</feature>
<dbReference type="EMBL" id="BKCJ010000401">
    <property type="protein sequence ID" value="GEU32859.1"/>
    <property type="molecule type" value="Genomic_DNA"/>
</dbReference>
<feature type="compositionally biased region" description="Polar residues" evidence="2">
    <location>
        <begin position="294"/>
        <end position="315"/>
    </location>
</feature>
<feature type="region of interest" description="Disordered" evidence="2">
    <location>
        <begin position="366"/>
        <end position="413"/>
    </location>
</feature>
<gene>
    <name evidence="3" type="ORF">Tci_004837</name>
</gene>
<feature type="compositionally biased region" description="Acidic residues" evidence="2">
    <location>
        <begin position="705"/>
        <end position="718"/>
    </location>
</feature>
<comment type="caution">
    <text evidence="3">The sequence shown here is derived from an EMBL/GenBank/DDBJ whole genome shotgun (WGS) entry which is preliminary data.</text>
</comment>
<feature type="compositionally biased region" description="Basic and acidic residues" evidence="2">
    <location>
        <begin position="400"/>
        <end position="412"/>
    </location>
</feature>
<feature type="compositionally biased region" description="Polar residues" evidence="2">
    <location>
        <begin position="366"/>
        <end position="376"/>
    </location>
</feature>
<organism evidence="3">
    <name type="scientific">Tanacetum cinerariifolium</name>
    <name type="common">Dalmatian daisy</name>
    <name type="synonym">Chrysanthemum cinerariifolium</name>
    <dbReference type="NCBI Taxonomy" id="118510"/>
    <lineage>
        <taxon>Eukaryota</taxon>
        <taxon>Viridiplantae</taxon>
        <taxon>Streptophyta</taxon>
        <taxon>Embryophyta</taxon>
        <taxon>Tracheophyta</taxon>
        <taxon>Spermatophyta</taxon>
        <taxon>Magnoliopsida</taxon>
        <taxon>eudicotyledons</taxon>
        <taxon>Gunneridae</taxon>
        <taxon>Pentapetalae</taxon>
        <taxon>asterids</taxon>
        <taxon>campanulids</taxon>
        <taxon>Asterales</taxon>
        <taxon>Asteraceae</taxon>
        <taxon>Asteroideae</taxon>
        <taxon>Anthemideae</taxon>
        <taxon>Anthemidinae</taxon>
        <taxon>Tanacetum</taxon>
    </lineage>
</organism>
<feature type="compositionally biased region" description="Polar residues" evidence="2">
    <location>
        <begin position="218"/>
        <end position="238"/>
    </location>
</feature>
<feature type="compositionally biased region" description="Low complexity" evidence="2">
    <location>
        <begin position="666"/>
        <end position="682"/>
    </location>
</feature>
<reference evidence="3" key="1">
    <citation type="journal article" date="2019" name="Sci. Rep.">
        <title>Draft genome of Tanacetum cinerariifolium, the natural source of mosquito coil.</title>
        <authorList>
            <person name="Yamashiro T."/>
            <person name="Shiraishi A."/>
            <person name="Satake H."/>
            <person name="Nakayama K."/>
        </authorList>
    </citation>
    <scope>NUCLEOTIDE SEQUENCE</scope>
</reference>
<evidence type="ECO:0000256" key="1">
    <source>
        <dbReference type="SAM" id="Coils"/>
    </source>
</evidence>